<evidence type="ECO:0000313" key="3">
    <source>
        <dbReference type="Proteomes" id="UP000008021"/>
    </source>
</evidence>
<dbReference type="Gramene" id="OMERI02G15980.1">
    <property type="protein sequence ID" value="OMERI02G15980.1"/>
    <property type="gene ID" value="OMERI02G15980"/>
</dbReference>
<sequence length="69" mass="7165">MAAALRATGGRRRLAALLVLMLFVMAAALLEAPVMASAARVLLQSGQLPTPYPTCNPGQYSCPPPTTVP</sequence>
<keyword evidence="3" id="KW-1185">Reference proteome</keyword>
<accession>A0A0E0CKA8</accession>
<feature type="signal peptide" evidence="1">
    <location>
        <begin position="1"/>
        <end position="28"/>
    </location>
</feature>
<protein>
    <submittedName>
        <fullName evidence="2">Uncharacterized protein</fullName>
    </submittedName>
</protein>
<reference evidence="2" key="2">
    <citation type="submission" date="2018-05" db="EMBL/GenBank/DDBJ databases">
        <title>OmerRS3 (Oryza meridionalis Reference Sequence Version 3).</title>
        <authorList>
            <person name="Zhang J."/>
            <person name="Kudrna D."/>
            <person name="Lee S."/>
            <person name="Talag J."/>
            <person name="Welchert J."/>
            <person name="Wing R.A."/>
        </authorList>
    </citation>
    <scope>NUCLEOTIDE SEQUENCE [LARGE SCALE GENOMIC DNA]</scope>
    <source>
        <strain evidence="2">cv. OR44</strain>
    </source>
</reference>
<dbReference type="HOGENOM" id="CLU_2780249_0_0_1"/>
<reference evidence="2" key="1">
    <citation type="submission" date="2015-04" db="UniProtKB">
        <authorList>
            <consortium name="EnsemblPlants"/>
        </authorList>
    </citation>
    <scope>IDENTIFICATION</scope>
</reference>
<keyword evidence="1" id="KW-0732">Signal</keyword>
<evidence type="ECO:0000256" key="1">
    <source>
        <dbReference type="SAM" id="SignalP"/>
    </source>
</evidence>
<evidence type="ECO:0000313" key="2">
    <source>
        <dbReference type="EnsemblPlants" id="OMERI02G15980.1"/>
    </source>
</evidence>
<dbReference type="Proteomes" id="UP000008021">
    <property type="component" value="Chromosome 2"/>
</dbReference>
<proteinExistence type="predicted"/>
<name>A0A0E0CKA8_9ORYZ</name>
<feature type="chain" id="PRO_5002355850" evidence="1">
    <location>
        <begin position="29"/>
        <end position="69"/>
    </location>
</feature>
<dbReference type="AlphaFoldDB" id="A0A0E0CKA8"/>
<organism evidence="2">
    <name type="scientific">Oryza meridionalis</name>
    <dbReference type="NCBI Taxonomy" id="40149"/>
    <lineage>
        <taxon>Eukaryota</taxon>
        <taxon>Viridiplantae</taxon>
        <taxon>Streptophyta</taxon>
        <taxon>Embryophyta</taxon>
        <taxon>Tracheophyta</taxon>
        <taxon>Spermatophyta</taxon>
        <taxon>Magnoliopsida</taxon>
        <taxon>Liliopsida</taxon>
        <taxon>Poales</taxon>
        <taxon>Poaceae</taxon>
        <taxon>BOP clade</taxon>
        <taxon>Oryzoideae</taxon>
        <taxon>Oryzeae</taxon>
        <taxon>Oryzinae</taxon>
        <taxon>Oryza</taxon>
    </lineage>
</organism>
<dbReference type="EnsemblPlants" id="OMERI02G15980.1">
    <property type="protein sequence ID" value="OMERI02G15980.1"/>
    <property type="gene ID" value="OMERI02G15980"/>
</dbReference>